<comment type="caution">
    <text evidence="1">The sequence shown here is derived from an EMBL/GenBank/DDBJ whole genome shotgun (WGS) entry which is preliminary data.</text>
</comment>
<dbReference type="EMBL" id="JACHIO010000015">
    <property type="protein sequence ID" value="MBB5065223.1"/>
    <property type="molecule type" value="Genomic_DNA"/>
</dbReference>
<evidence type="ECO:0000313" key="2">
    <source>
        <dbReference type="Proteomes" id="UP000584867"/>
    </source>
</evidence>
<gene>
    <name evidence="1" type="ORF">HDF15_003586</name>
</gene>
<evidence type="ECO:0000313" key="1">
    <source>
        <dbReference type="EMBL" id="MBB5065223.1"/>
    </source>
</evidence>
<dbReference type="Proteomes" id="UP000584867">
    <property type="component" value="Unassembled WGS sequence"/>
</dbReference>
<dbReference type="RefSeq" id="WP_184257736.1">
    <property type="nucleotide sequence ID" value="NZ_JACHIO010000015.1"/>
</dbReference>
<protein>
    <submittedName>
        <fullName evidence="1">Uncharacterized protein</fullName>
    </submittedName>
</protein>
<dbReference type="AlphaFoldDB" id="A0A7W8EA47"/>
<sequence>MSDLTNVNFDTMTVAEFEEYLPDLFATGGGKVSEDPRFTKFLAANPDCAALVSDLETIAEHARSLFEPTHEPSDSVWSNIADKLKNGIVGDEDGINGTEHLATE</sequence>
<proteinExistence type="predicted"/>
<reference evidence="1 2" key="1">
    <citation type="submission" date="2020-08" db="EMBL/GenBank/DDBJ databases">
        <title>Genomic Encyclopedia of Type Strains, Phase IV (KMG-V): Genome sequencing to study the core and pangenomes of soil and plant-associated prokaryotes.</title>
        <authorList>
            <person name="Whitman W."/>
        </authorList>
    </citation>
    <scope>NUCLEOTIDE SEQUENCE [LARGE SCALE GENOMIC DNA]</scope>
    <source>
        <strain evidence="1 2">X5P3</strain>
    </source>
</reference>
<accession>A0A7W8EA47</accession>
<name>A0A7W8EA47_9BACT</name>
<organism evidence="1 2">
    <name type="scientific">Granulicella mallensis</name>
    <dbReference type="NCBI Taxonomy" id="940614"/>
    <lineage>
        <taxon>Bacteria</taxon>
        <taxon>Pseudomonadati</taxon>
        <taxon>Acidobacteriota</taxon>
        <taxon>Terriglobia</taxon>
        <taxon>Terriglobales</taxon>
        <taxon>Acidobacteriaceae</taxon>
        <taxon>Granulicella</taxon>
    </lineage>
</organism>